<dbReference type="PANTHER" id="PTHR34589">
    <property type="entry name" value="SIMILAR TO RIKEN CDNA 2700081O15"/>
    <property type="match status" value="1"/>
</dbReference>
<evidence type="ECO:0000259" key="2">
    <source>
        <dbReference type="Pfam" id="PF18658"/>
    </source>
</evidence>
<dbReference type="Ensembl" id="ENSSLUT00000022831.1">
    <property type="protein sequence ID" value="ENSSLUP00000022096.1"/>
    <property type="gene ID" value="ENSSLUG00000010176.1"/>
</dbReference>
<reference evidence="3" key="1">
    <citation type="submission" date="2025-08" db="UniProtKB">
        <authorList>
            <consortium name="Ensembl"/>
        </authorList>
    </citation>
    <scope>IDENTIFICATION</scope>
</reference>
<sequence length="550" mass="61705">MVTPVRSPCTSYWNITEGPDHPLLSPAPGPSGRKPRVQRASRPGLSRIPGRDHRRYYHEYWRSEYLMDFDPQRHGMICMVCGSSLATLKLSTIKRHIRQKHPDSLLWSAADKEVIRSGWESHLSLGGGQRLYSSAAGPSPQEEEEQLDSDQHAAGGRGGGDVPGPSARTLERYLNDSLHAWFRQEFLMEYEAEAGRLLCMVCGGELPSLHLDHIKSHVLDTHPNSLVYSSEEKHCILQAWPGHPVTILNLPTLPPGHGPCLFVFRNFSVCSISGADLFAQEVEAIQINSDLYPEGDGTLTQDPCLIAEDGGVGAAQQGPLPLRQPRKRRLRGGDPWRLRLDYLVAYGPQGQGTYCMVCSQVLHQIKVSSFRRHIQECHPETTTLSRQECFTLKAFHLHLFGESNEDTSPDVRTHSKMVKKEERVSGGKGRARDDSAAATPSRHSHYPGKDQRRNYQARWRMEYLMDYDCRRHGLICMVCGATLATLKVSTIKRHIQQVHPHSLDYGPEEKQQALLSYNQAAMHFVHSDDCFSAQDHGHTELAPTPAHFGT</sequence>
<reference evidence="3" key="2">
    <citation type="submission" date="2025-09" db="UniProtKB">
        <authorList>
            <consortium name="Ensembl"/>
        </authorList>
    </citation>
    <scope>IDENTIFICATION</scope>
</reference>
<feature type="region of interest" description="Disordered" evidence="1">
    <location>
        <begin position="130"/>
        <end position="168"/>
    </location>
</feature>
<dbReference type="AlphaFoldDB" id="A0A8C9Y9A3"/>
<feature type="compositionally biased region" description="Basic and acidic residues" evidence="1">
    <location>
        <begin position="409"/>
        <end position="435"/>
    </location>
</feature>
<dbReference type="Proteomes" id="UP000694568">
    <property type="component" value="Unplaced"/>
</dbReference>
<feature type="region of interest" description="Disordered" evidence="1">
    <location>
        <begin position="20"/>
        <end position="48"/>
    </location>
</feature>
<protein>
    <submittedName>
        <fullName evidence="3">Zinc finger translocation associated</fullName>
    </submittedName>
</protein>
<feature type="domain" description="SPIN-DOC-like zinc-finger" evidence="2">
    <location>
        <begin position="336"/>
        <end position="388"/>
    </location>
</feature>
<feature type="domain" description="SPIN-DOC-like zinc-finger" evidence="2">
    <location>
        <begin position="58"/>
        <end position="120"/>
    </location>
</feature>
<feature type="domain" description="SPIN-DOC-like zinc-finger" evidence="2">
    <location>
        <begin position="456"/>
        <end position="518"/>
    </location>
</feature>
<accession>A0A8C9Y9A3</accession>
<proteinExistence type="predicted"/>
<keyword evidence="4" id="KW-1185">Reference proteome</keyword>
<evidence type="ECO:0000256" key="1">
    <source>
        <dbReference type="SAM" id="MobiDB-lite"/>
    </source>
</evidence>
<name>A0A8C9Y9A3_SANLU</name>
<evidence type="ECO:0000313" key="4">
    <source>
        <dbReference type="Proteomes" id="UP000694568"/>
    </source>
</evidence>
<evidence type="ECO:0000313" key="3">
    <source>
        <dbReference type="Ensembl" id="ENSSLUP00000022096.1"/>
    </source>
</evidence>
<dbReference type="PANTHER" id="PTHR34589:SF2">
    <property type="entry name" value="ZINC FINGER TRANSLOCATION-ASSOCIATED PROTEIN"/>
    <property type="match status" value="1"/>
</dbReference>
<dbReference type="GO" id="GO:0045892">
    <property type="term" value="P:negative regulation of DNA-templated transcription"/>
    <property type="evidence" value="ECO:0007669"/>
    <property type="project" value="TreeGrafter"/>
</dbReference>
<organism evidence="3 4">
    <name type="scientific">Sander lucioperca</name>
    <name type="common">Pike-perch</name>
    <name type="synonym">Perca lucioperca</name>
    <dbReference type="NCBI Taxonomy" id="283035"/>
    <lineage>
        <taxon>Eukaryota</taxon>
        <taxon>Metazoa</taxon>
        <taxon>Chordata</taxon>
        <taxon>Craniata</taxon>
        <taxon>Vertebrata</taxon>
        <taxon>Euteleostomi</taxon>
        <taxon>Actinopterygii</taxon>
        <taxon>Neopterygii</taxon>
        <taxon>Teleostei</taxon>
        <taxon>Neoteleostei</taxon>
        <taxon>Acanthomorphata</taxon>
        <taxon>Eupercaria</taxon>
        <taxon>Perciformes</taxon>
        <taxon>Percoidei</taxon>
        <taxon>Percidae</taxon>
        <taxon>Luciopercinae</taxon>
        <taxon>Sander</taxon>
    </lineage>
</organism>
<dbReference type="InterPro" id="IPR052675">
    <property type="entry name" value="ZnF_transloc-Spindlin_int"/>
</dbReference>
<dbReference type="GeneTree" id="ENSGT00600000084617"/>
<feature type="domain" description="SPIN-DOC-like zinc-finger" evidence="2">
    <location>
        <begin position="179"/>
        <end position="240"/>
    </location>
</feature>
<dbReference type="InterPro" id="IPR040647">
    <property type="entry name" value="SPIN-DOC_Znf-C2H2"/>
</dbReference>
<feature type="region of interest" description="Disordered" evidence="1">
    <location>
        <begin position="405"/>
        <end position="451"/>
    </location>
</feature>
<dbReference type="Pfam" id="PF18658">
    <property type="entry name" value="zf-C2H2_12"/>
    <property type="match status" value="4"/>
</dbReference>